<dbReference type="InterPro" id="IPR000917">
    <property type="entry name" value="Sulfatase_N"/>
</dbReference>
<dbReference type="InterPro" id="IPR017850">
    <property type="entry name" value="Alkaline_phosphatase_core_sf"/>
</dbReference>
<evidence type="ECO:0000313" key="4">
    <source>
        <dbReference type="EMBL" id="MBK1878942.1"/>
    </source>
</evidence>
<dbReference type="Proteomes" id="UP000617628">
    <property type="component" value="Unassembled WGS sequence"/>
</dbReference>
<dbReference type="CDD" id="cd16027">
    <property type="entry name" value="SGSH"/>
    <property type="match status" value="1"/>
</dbReference>
<evidence type="ECO:0000259" key="3">
    <source>
        <dbReference type="Pfam" id="PF00884"/>
    </source>
</evidence>
<reference evidence="4" key="1">
    <citation type="submission" date="2021-01" db="EMBL/GenBank/DDBJ databases">
        <title>Modified the classification status of verrucomicrobia.</title>
        <authorList>
            <person name="Feng X."/>
        </authorList>
    </citation>
    <scope>NUCLEOTIDE SEQUENCE</scope>
    <source>
        <strain evidence="4">KCTC 13126</strain>
    </source>
</reference>
<dbReference type="AlphaFoldDB" id="A0A934RY80"/>
<feature type="domain" description="Sulfatase N-terminal" evidence="3">
    <location>
        <begin position="17"/>
        <end position="121"/>
    </location>
</feature>
<dbReference type="RefSeq" id="WP_200357156.1">
    <property type="nucleotide sequence ID" value="NZ_JAENIL010000038.1"/>
</dbReference>
<sequence length="467" mass="53255">MSIFATGALLNASSERPNFVWIMLEDWGPDMGCYGTKGVETPHCDQLAAEGVLYKNAWGTSPVCSTSRSAMITGFHQNYIGAHQHRLSKDQKKPLPYGVKPMPALLRDAGYYTVLMQSGKTDCNFSDDLGFMGRKDWSARKPGQPFYAQITLQGTHRKWKRDTIRPISIEDVELPPYYADTPFNRRDWANGLEQMQICDREIGAILKRLDDEGVAENTIVFVIGDNGSCHFRGKQFLYEPGLQVPMIVRWPGKIAPGQVSEELVQTIDITATILDAAGVEAPHELHGKHLLSSEVSGREFMFAARGRMGATHDAMRSVRTDRFKLIHNLMPERPWLQYSGYKEDSYPMLAEMNVLFLEGKLNEDQMRLFASSKPEFELFDLSEDPYELNNLSGDPEYAAIKDELLTELYAWRSRIKDQGVSNEFRFGGLSAEFPTRSLKGWKERLEQWKPWVFREPESSELHPFYKK</sequence>
<evidence type="ECO:0000313" key="5">
    <source>
        <dbReference type="Proteomes" id="UP000617628"/>
    </source>
</evidence>
<dbReference type="PANTHER" id="PTHR42693">
    <property type="entry name" value="ARYLSULFATASE FAMILY MEMBER"/>
    <property type="match status" value="1"/>
</dbReference>
<protein>
    <submittedName>
        <fullName evidence="4">Sulfatase</fullName>
    </submittedName>
</protein>
<accession>A0A934RY80</accession>
<gene>
    <name evidence="4" type="ORF">JIN87_18810</name>
</gene>
<dbReference type="InterPro" id="IPR050738">
    <property type="entry name" value="Sulfatase"/>
</dbReference>
<dbReference type="SUPFAM" id="SSF53649">
    <property type="entry name" value="Alkaline phosphatase-like"/>
    <property type="match status" value="1"/>
</dbReference>
<dbReference type="GO" id="GO:0004065">
    <property type="term" value="F:arylsulfatase activity"/>
    <property type="evidence" value="ECO:0007669"/>
    <property type="project" value="TreeGrafter"/>
</dbReference>
<keyword evidence="2" id="KW-0378">Hydrolase</keyword>
<comment type="similarity">
    <text evidence="1">Belongs to the sulfatase family.</text>
</comment>
<organism evidence="4 5">
    <name type="scientific">Pelagicoccus mobilis</name>
    <dbReference type="NCBI Taxonomy" id="415221"/>
    <lineage>
        <taxon>Bacteria</taxon>
        <taxon>Pseudomonadati</taxon>
        <taxon>Verrucomicrobiota</taxon>
        <taxon>Opitutia</taxon>
        <taxon>Puniceicoccales</taxon>
        <taxon>Pelagicoccaceae</taxon>
        <taxon>Pelagicoccus</taxon>
    </lineage>
</organism>
<evidence type="ECO:0000256" key="2">
    <source>
        <dbReference type="ARBA" id="ARBA00022801"/>
    </source>
</evidence>
<comment type="caution">
    <text evidence="4">The sequence shown here is derived from an EMBL/GenBank/DDBJ whole genome shotgun (WGS) entry which is preliminary data.</text>
</comment>
<dbReference type="EMBL" id="JAENIL010000038">
    <property type="protein sequence ID" value="MBK1878942.1"/>
    <property type="molecule type" value="Genomic_DNA"/>
</dbReference>
<name>A0A934RY80_9BACT</name>
<feature type="domain" description="Sulfatase N-terminal" evidence="3">
    <location>
        <begin position="136"/>
        <end position="279"/>
    </location>
</feature>
<dbReference type="PANTHER" id="PTHR42693:SF53">
    <property type="entry name" value="ENDO-4-O-SULFATASE"/>
    <property type="match status" value="1"/>
</dbReference>
<dbReference type="Pfam" id="PF00884">
    <property type="entry name" value="Sulfatase"/>
    <property type="match status" value="2"/>
</dbReference>
<evidence type="ECO:0000256" key="1">
    <source>
        <dbReference type="ARBA" id="ARBA00008779"/>
    </source>
</evidence>
<proteinExistence type="inferred from homology"/>
<dbReference type="Gene3D" id="3.40.720.10">
    <property type="entry name" value="Alkaline Phosphatase, subunit A"/>
    <property type="match status" value="1"/>
</dbReference>
<keyword evidence="5" id="KW-1185">Reference proteome</keyword>